<dbReference type="AlphaFoldDB" id="D3Q6G7"/>
<dbReference type="Proteomes" id="UP000000844">
    <property type="component" value="Chromosome"/>
</dbReference>
<keyword evidence="2" id="KW-1133">Transmembrane helix</keyword>
<keyword evidence="4" id="KW-1185">Reference proteome</keyword>
<dbReference type="RefSeq" id="WP_013019781.1">
    <property type="nucleotide sequence ID" value="NC_013947.1"/>
</dbReference>
<gene>
    <name evidence="3" type="ordered locus">Snas_4566</name>
</gene>
<name>D3Q6G7_STANL</name>
<sequence length="328" mass="35650">MNDAMLRLFAEHEKIDGPPLGVSSEQLAKRGRRRLMGRNLGFAGGLTAAVALAVVGALTLSSAFVVADAPPGTGKEQPEYPLPDLPKPPDGQRYAWGYQDGDKSSPDADEYGKAFTEWFNDNGTDLEKWPGMAVNHRLLYRGSTELNNWKVVDDSIPYYGIATVSLTDPGGDPEVEWDEIVTDRVRYGEANDLGFKVYPRGSFESGAGDTFEHLATCTDGLTLEATSAETVVSRAASTQDLEPDHTCDESTGPGGERILRIHTEWKTDGGFMPRQDNRVIVIRADGTAVDVDTYVYRDDETDAGNKLGLSLDELTDLALAMPDATVKD</sequence>
<evidence type="ECO:0000256" key="1">
    <source>
        <dbReference type="SAM" id="MobiDB-lite"/>
    </source>
</evidence>
<evidence type="ECO:0000313" key="3">
    <source>
        <dbReference type="EMBL" id="ADD44210.1"/>
    </source>
</evidence>
<dbReference type="OrthoDB" id="5237276at2"/>
<protein>
    <submittedName>
        <fullName evidence="3">Uncharacterized protein</fullName>
    </submittedName>
</protein>
<dbReference type="STRING" id="446470.Snas_4566"/>
<keyword evidence="2" id="KW-0812">Transmembrane</keyword>
<reference evidence="3 4" key="1">
    <citation type="journal article" date="2009" name="Stand. Genomic Sci.">
        <title>Complete genome sequence of Stackebrandtia nassauensis type strain (LLR-40K-21).</title>
        <authorList>
            <person name="Munk C."/>
            <person name="Lapidus A."/>
            <person name="Copeland A."/>
            <person name="Jando M."/>
            <person name="Mayilraj S."/>
            <person name="Glavina Del Rio T."/>
            <person name="Nolan M."/>
            <person name="Chen F."/>
            <person name="Lucas S."/>
            <person name="Tice H."/>
            <person name="Cheng J.F."/>
            <person name="Han C."/>
            <person name="Detter J.C."/>
            <person name="Bruce D."/>
            <person name="Goodwin L."/>
            <person name="Chain P."/>
            <person name="Pitluck S."/>
            <person name="Goker M."/>
            <person name="Ovchinikova G."/>
            <person name="Pati A."/>
            <person name="Ivanova N."/>
            <person name="Mavromatis K."/>
            <person name="Chen A."/>
            <person name="Palaniappan K."/>
            <person name="Land M."/>
            <person name="Hauser L."/>
            <person name="Chang Y.J."/>
            <person name="Jeffries C.D."/>
            <person name="Bristow J."/>
            <person name="Eisen J.A."/>
            <person name="Markowitz V."/>
            <person name="Hugenholtz P."/>
            <person name="Kyrpides N.C."/>
            <person name="Klenk H.P."/>
        </authorList>
    </citation>
    <scope>NUCLEOTIDE SEQUENCE [LARGE SCALE GENOMIC DNA]</scope>
    <source>
        <strain evidence="4">DSM 44728 / CIP 108903 / NRRL B-16338 / NBRC 102104 / LLR-40K-21</strain>
    </source>
</reference>
<feature type="transmembrane region" description="Helical" evidence="2">
    <location>
        <begin position="40"/>
        <end position="67"/>
    </location>
</feature>
<evidence type="ECO:0000313" key="4">
    <source>
        <dbReference type="Proteomes" id="UP000000844"/>
    </source>
</evidence>
<proteinExistence type="predicted"/>
<feature type="compositionally biased region" description="Pro residues" evidence="1">
    <location>
        <begin position="80"/>
        <end position="89"/>
    </location>
</feature>
<evidence type="ECO:0000256" key="2">
    <source>
        <dbReference type="SAM" id="Phobius"/>
    </source>
</evidence>
<dbReference type="EMBL" id="CP001778">
    <property type="protein sequence ID" value="ADD44210.1"/>
    <property type="molecule type" value="Genomic_DNA"/>
</dbReference>
<dbReference type="HOGENOM" id="CLU_758429_0_0_11"/>
<organism evidence="3 4">
    <name type="scientific">Stackebrandtia nassauensis (strain DSM 44728 / CIP 108903 / NRRL B-16338 / NBRC 102104 / LLR-40K-21)</name>
    <dbReference type="NCBI Taxonomy" id="446470"/>
    <lineage>
        <taxon>Bacteria</taxon>
        <taxon>Bacillati</taxon>
        <taxon>Actinomycetota</taxon>
        <taxon>Actinomycetes</taxon>
        <taxon>Glycomycetales</taxon>
        <taxon>Glycomycetaceae</taxon>
        <taxon>Stackebrandtia</taxon>
    </lineage>
</organism>
<dbReference type="KEGG" id="sna:Snas_4566"/>
<keyword evidence="2" id="KW-0472">Membrane</keyword>
<feature type="region of interest" description="Disordered" evidence="1">
    <location>
        <begin position="69"/>
        <end position="107"/>
    </location>
</feature>
<accession>D3Q6G7</accession>